<dbReference type="Proteomes" id="UP001515500">
    <property type="component" value="Chromosome 12"/>
</dbReference>
<sequence>MVRNFRQIYVGIAFGRISNGFWVQWLVFLGPILRDFKQLEMEFKVNNKKTWQQHLEDLETVFRTLQTHQLYAKRNKCTFTVGHKDYLGHTISSKGVRMDQVKVEVILSWHIPKIVKELRAFLSLARYYRRFIKGYGIISQPLNNFLKKGGFQWSQVSSIAFERLKKAMTSAPLLALPDFNVEFTVETNASDTGIGVILLQKGRPVVYLSKALLGQRHAYSIYEKKNVGDHTDYSEMETIPSG</sequence>
<evidence type="ECO:0000313" key="2">
    <source>
        <dbReference type="Proteomes" id="UP001515500"/>
    </source>
</evidence>
<name>A0AB40C7K5_DIOCR</name>
<dbReference type="GeneID" id="120273205"/>
<dbReference type="AlphaFoldDB" id="A0AB40C7K5"/>
<protein>
    <submittedName>
        <fullName evidence="3">Uncharacterized mitochondrial protein AtMg00860-like</fullName>
    </submittedName>
</protein>
<organism evidence="2 3">
    <name type="scientific">Dioscorea cayennensis subsp. rotundata</name>
    <name type="common">White Guinea yam</name>
    <name type="synonym">Dioscorea rotundata</name>
    <dbReference type="NCBI Taxonomy" id="55577"/>
    <lineage>
        <taxon>Eukaryota</taxon>
        <taxon>Viridiplantae</taxon>
        <taxon>Streptophyta</taxon>
        <taxon>Embryophyta</taxon>
        <taxon>Tracheophyta</taxon>
        <taxon>Spermatophyta</taxon>
        <taxon>Magnoliopsida</taxon>
        <taxon>Liliopsida</taxon>
        <taxon>Dioscoreales</taxon>
        <taxon>Dioscoreaceae</taxon>
        <taxon>Dioscorea</taxon>
    </lineage>
</organism>
<dbReference type="InterPro" id="IPR043502">
    <property type="entry name" value="DNA/RNA_pol_sf"/>
</dbReference>
<feature type="domain" description="Reverse transcriptase/retrotransposon-derived protein RNase H-like" evidence="1">
    <location>
        <begin position="153"/>
        <end position="225"/>
    </location>
</feature>
<proteinExistence type="predicted"/>
<dbReference type="FunFam" id="3.30.70.270:FF:000020">
    <property type="entry name" value="Transposon Tf2-6 polyprotein-like Protein"/>
    <property type="match status" value="1"/>
</dbReference>
<dbReference type="Pfam" id="PF17919">
    <property type="entry name" value="RT_RNaseH_2"/>
    <property type="match status" value="1"/>
</dbReference>
<dbReference type="SUPFAM" id="SSF56672">
    <property type="entry name" value="DNA/RNA polymerases"/>
    <property type="match status" value="1"/>
</dbReference>
<evidence type="ECO:0000259" key="1">
    <source>
        <dbReference type="Pfam" id="PF17919"/>
    </source>
</evidence>
<dbReference type="PANTHER" id="PTHR33064:SF37">
    <property type="entry name" value="RIBONUCLEASE H"/>
    <property type="match status" value="1"/>
</dbReference>
<gene>
    <name evidence="3" type="primary">LOC120273205</name>
</gene>
<evidence type="ECO:0000313" key="3">
    <source>
        <dbReference type="RefSeq" id="XP_039135773.1"/>
    </source>
</evidence>
<accession>A0AB40C7K5</accession>
<dbReference type="PANTHER" id="PTHR33064">
    <property type="entry name" value="POL PROTEIN"/>
    <property type="match status" value="1"/>
</dbReference>
<dbReference type="RefSeq" id="XP_039135773.1">
    <property type="nucleotide sequence ID" value="XM_039279839.1"/>
</dbReference>
<dbReference type="Gene3D" id="3.30.70.270">
    <property type="match status" value="2"/>
</dbReference>
<dbReference type="InterPro" id="IPR051320">
    <property type="entry name" value="Viral_Replic_Matur_Polypro"/>
</dbReference>
<keyword evidence="2" id="KW-1185">Reference proteome</keyword>
<dbReference type="InterPro" id="IPR041577">
    <property type="entry name" value="RT_RNaseH_2"/>
</dbReference>
<dbReference type="InterPro" id="IPR043128">
    <property type="entry name" value="Rev_trsase/Diguanyl_cyclase"/>
</dbReference>
<reference evidence="3" key="1">
    <citation type="submission" date="2025-08" db="UniProtKB">
        <authorList>
            <consortium name="RefSeq"/>
        </authorList>
    </citation>
    <scope>IDENTIFICATION</scope>
</reference>